<gene>
    <name evidence="2" type="ORF">AWC07_20985</name>
</gene>
<accession>A0A1X1W2G7</accession>
<comment type="caution">
    <text evidence="2">The sequence shown here is derived from an EMBL/GenBank/DDBJ whole genome shotgun (WGS) entry which is preliminary data.</text>
</comment>
<evidence type="ECO:0000256" key="1">
    <source>
        <dbReference type="SAM" id="MobiDB-lite"/>
    </source>
</evidence>
<proteinExistence type="predicted"/>
<feature type="region of interest" description="Disordered" evidence="1">
    <location>
        <begin position="43"/>
        <end position="107"/>
    </location>
</feature>
<evidence type="ECO:0000313" key="2">
    <source>
        <dbReference type="EMBL" id="ORV80682.1"/>
    </source>
</evidence>
<dbReference type="EMBL" id="LQOX01000003">
    <property type="protein sequence ID" value="ORV80682.1"/>
    <property type="molecule type" value="Genomic_DNA"/>
</dbReference>
<protein>
    <submittedName>
        <fullName evidence="2">Uncharacterized protein</fullName>
    </submittedName>
</protein>
<dbReference type="Proteomes" id="UP000193738">
    <property type="component" value="Unassembled WGS sequence"/>
</dbReference>
<name>A0A1X1W2G7_MYCGS</name>
<organism evidence="2 3">
    <name type="scientific">Mycobacterium gastri</name>
    <dbReference type="NCBI Taxonomy" id="1777"/>
    <lineage>
        <taxon>Bacteria</taxon>
        <taxon>Bacillati</taxon>
        <taxon>Actinomycetota</taxon>
        <taxon>Actinomycetes</taxon>
        <taxon>Mycobacteriales</taxon>
        <taxon>Mycobacteriaceae</taxon>
        <taxon>Mycobacterium</taxon>
    </lineage>
</organism>
<reference evidence="2 3" key="1">
    <citation type="submission" date="2016-01" db="EMBL/GenBank/DDBJ databases">
        <title>The new phylogeny of the genus Mycobacterium.</title>
        <authorList>
            <person name="Tarcisio F."/>
            <person name="Conor M."/>
            <person name="Antonella G."/>
            <person name="Elisabetta G."/>
            <person name="Giulia F.S."/>
            <person name="Sara T."/>
            <person name="Anna F."/>
            <person name="Clotilde B."/>
            <person name="Roberto B."/>
            <person name="Veronica D.S."/>
            <person name="Fabio R."/>
            <person name="Monica P."/>
            <person name="Olivier J."/>
            <person name="Enrico T."/>
            <person name="Nicola S."/>
        </authorList>
    </citation>
    <scope>NUCLEOTIDE SEQUENCE [LARGE SCALE GENOMIC DNA]</scope>
    <source>
        <strain evidence="2 3">DSM 43505</strain>
    </source>
</reference>
<evidence type="ECO:0000313" key="3">
    <source>
        <dbReference type="Proteomes" id="UP000193738"/>
    </source>
</evidence>
<feature type="region of interest" description="Disordered" evidence="1">
    <location>
        <begin position="124"/>
        <end position="143"/>
    </location>
</feature>
<sequence>MRDTPALSLRAFMGLRPAVGRRKSRADAVGSAADGAECALMAPSAPSGRPITADPALHTQSKPSLHTRNGGMTADAVSTSDSPERLPTLDTGLSEGAVSGVPKPENRAKVCAGGQAAHEDIVDQPHSWSGHHEFSSETGTSGAAYLETGVTHVTTAA</sequence>
<dbReference type="STRING" id="1777.AWC07_20985"/>
<keyword evidence="3" id="KW-1185">Reference proteome</keyword>
<dbReference type="AlphaFoldDB" id="A0A1X1W2G7"/>
<feature type="compositionally biased region" description="Polar residues" evidence="1">
    <location>
        <begin position="58"/>
        <end position="67"/>
    </location>
</feature>